<evidence type="ECO:0000256" key="2">
    <source>
        <dbReference type="ARBA" id="ARBA00012438"/>
    </source>
</evidence>
<protein>
    <recommendedName>
        <fullName evidence="2">histidine kinase</fullName>
        <ecNumber evidence="2">2.7.13.3</ecNumber>
    </recommendedName>
</protein>
<keyword evidence="4" id="KW-0808">Transferase</keyword>
<dbReference type="InterPro" id="IPR036097">
    <property type="entry name" value="HisK_dim/P_sf"/>
</dbReference>
<dbReference type="Pfam" id="PF02518">
    <property type="entry name" value="HATPase_c"/>
    <property type="match status" value="1"/>
</dbReference>
<dbReference type="Proteomes" id="UP000198888">
    <property type="component" value="Unassembled WGS sequence"/>
</dbReference>
<dbReference type="EC" id="2.7.13.3" evidence="2"/>
<gene>
    <name evidence="8" type="ORF">SAMN05444271_10295</name>
</gene>
<proteinExistence type="predicted"/>
<accession>A0A1H6RJR8</accession>
<dbReference type="Gene3D" id="1.10.287.130">
    <property type="match status" value="1"/>
</dbReference>
<keyword evidence="5 8" id="KW-0418">Kinase</keyword>
<sequence length="269" mass="29675">MTLYSQFEGGVVLQQELQRLNAGVARGAVIGLAFGFYDVERQRTRRREQQLERQVERLEEFASIVSHDLRSPLTVARGRIELLKASHDLDEEHVSQIEFAHERMTEIIEDSLALARGGHEVTDPESVDLESVANTAWQTVGTSTARLVVDGDGTIEADEDRLKRLFENLFRNSVEHGTPVDNTTDDGAEESEITITVGQLVDNSGFYIEDDGVGVPEADRESMFEAGNTGSGSGSGLGLAIVRRIAQAHGWEVDLREAETGGARFEFRT</sequence>
<dbReference type="SMART" id="SM00388">
    <property type="entry name" value="HisKA"/>
    <property type="match status" value="1"/>
</dbReference>
<dbReference type="EMBL" id="FNYR01000002">
    <property type="protein sequence ID" value="SEI53564.1"/>
    <property type="molecule type" value="Genomic_DNA"/>
</dbReference>
<dbReference type="InterPro" id="IPR036890">
    <property type="entry name" value="HATPase_C_sf"/>
</dbReference>
<dbReference type="CDD" id="cd00082">
    <property type="entry name" value="HisKA"/>
    <property type="match status" value="1"/>
</dbReference>
<dbReference type="AlphaFoldDB" id="A0A1H6RJR8"/>
<evidence type="ECO:0000256" key="6">
    <source>
        <dbReference type="ARBA" id="ARBA00023012"/>
    </source>
</evidence>
<dbReference type="GeneID" id="35003800"/>
<dbReference type="KEGG" id="hae:halTADL_3030"/>
<dbReference type="InterPro" id="IPR003594">
    <property type="entry name" value="HATPase_dom"/>
</dbReference>
<keyword evidence="9" id="KW-1185">Reference proteome</keyword>
<evidence type="ECO:0000256" key="1">
    <source>
        <dbReference type="ARBA" id="ARBA00000085"/>
    </source>
</evidence>
<evidence type="ECO:0000313" key="9">
    <source>
        <dbReference type="Proteomes" id="UP000198888"/>
    </source>
</evidence>
<accession>A0A2H4Q5W2</accession>
<keyword evidence="3" id="KW-0597">Phosphoprotein</keyword>
<dbReference type="PRINTS" id="PR00344">
    <property type="entry name" value="BCTRLSENSOR"/>
</dbReference>
<dbReference type="Pfam" id="PF00512">
    <property type="entry name" value="HisKA"/>
    <property type="match status" value="1"/>
</dbReference>
<organism evidence="8 9">
    <name type="scientific">Halohasta litchfieldiae</name>
    <dbReference type="NCBI Taxonomy" id="1073996"/>
    <lineage>
        <taxon>Archaea</taxon>
        <taxon>Methanobacteriati</taxon>
        <taxon>Methanobacteriota</taxon>
        <taxon>Stenosarchaea group</taxon>
        <taxon>Halobacteria</taxon>
        <taxon>Halobacteriales</taxon>
        <taxon>Haloferacaceae</taxon>
        <taxon>Halohasta</taxon>
    </lineage>
</organism>
<dbReference type="InterPro" id="IPR003661">
    <property type="entry name" value="HisK_dim/P_dom"/>
</dbReference>
<dbReference type="STRING" id="1073996.SAMN05444271_10295"/>
<dbReference type="PROSITE" id="PS50109">
    <property type="entry name" value="HIS_KIN"/>
    <property type="match status" value="1"/>
</dbReference>
<dbReference type="PANTHER" id="PTHR43711">
    <property type="entry name" value="TWO-COMPONENT HISTIDINE KINASE"/>
    <property type="match status" value="1"/>
</dbReference>
<evidence type="ECO:0000256" key="5">
    <source>
        <dbReference type="ARBA" id="ARBA00022777"/>
    </source>
</evidence>
<evidence type="ECO:0000256" key="4">
    <source>
        <dbReference type="ARBA" id="ARBA00022679"/>
    </source>
</evidence>
<dbReference type="SUPFAM" id="SSF55874">
    <property type="entry name" value="ATPase domain of HSP90 chaperone/DNA topoisomerase II/histidine kinase"/>
    <property type="match status" value="1"/>
</dbReference>
<reference evidence="8 9" key="1">
    <citation type="submission" date="2016-10" db="EMBL/GenBank/DDBJ databases">
        <authorList>
            <person name="de Groot N.N."/>
        </authorList>
    </citation>
    <scope>NUCLEOTIDE SEQUENCE [LARGE SCALE GENOMIC DNA]</scope>
    <source>
        <strain evidence="8 9">DSM 22187</strain>
    </source>
</reference>
<evidence type="ECO:0000256" key="3">
    <source>
        <dbReference type="ARBA" id="ARBA00022553"/>
    </source>
</evidence>
<dbReference type="RefSeq" id="WP_089670863.1">
    <property type="nucleotide sequence ID" value="NZ_CP024845.1"/>
</dbReference>
<dbReference type="PANTHER" id="PTHR43711:SF1">
    <property type="entry name" value="HISTIDINE KINASE 1"/>
    <property type="match status" value="1"/>
</dbReference>
<dbReference type="InterPro" id="IPR050736">
    <property type="entry name" value="Sensor_HK_Regulatory"/>
</dbReference>
<evidence type="ECO:0000259" key="7">
    <source>
        <dbReference type="PROSITE" id="PS50109"/>
    </source>
</evidence>
<dbReference type="SMART" id="SM00387">
    <property type="entry name" value="HATPase_c"/>
    <property type="match status" value="1"/>
</dbReference>
<keyword evidence="6" id="KW-0902">Two-component regulatory system</keyword>
<comment type="catalytic activity">
    <reaction evidence="1">
        <text>ATP + protein L-histidine = ADP + protein N-phospho-L-histidine.</text>
        <dbReference type="EC" id="2.7.13.3"/>
    </reaction>
</comment>
<dbReference type="GO" id="GO:0000155">
    <property type="term" value="F:phosphorelay sensor kinase activity"/>
    <property type="evidence" value="ECO:0007669"/>
    <property type="project" value="InterPro"/>
</dbReference>
<feature type="domain" description="Histidine kinase" evidence="7">
    <location>
        <begin position="64"/>
        <end position="269"/>
    </location>
</feature>
<dbReference type="Gene3D" id="3.30.565.10">
    <property type="entry name" value="Histidine kinase-like ATPase, C-terminal domain"/>
    <property type="match status" value="1"/>
</dbReference>
<dbReference type="InterPro" id="IPR004358">
    <property type="entry name" value="Sig_transdc_His_kin-like_C"/>
</dbReference>
<evidence type="ECO:0000313" key="8">
    <source>
        <dbReference type="EMBL" id="SEI53564.1"/>
    </source>
</evidence>
<name>A0A1H6RJR8_9EURY</name>
<dbReference type="SUPFAM" id="SSF47384">
    <property type="entry name" value="Homodimeric domain of signal transducing histidine kinase"/>
    <property type="match status" value="1"/>
</dbReference>
<dbReference type="InterPro" id="IPR005467">
    <property type="entry name" value="His_kinase_dom"/>
</dbReference>
<dbReference type="OrthoDB" id="340441at2157"/>